<evidence type="ECO:0000313" key="2">
    <source>
        <dbReference type="Proteomes" id="UP000020077"/>
    </source>
</evidence>
<gene>
    <name evidence="1" type="ORF">AW09_001536</name>
</gene>
<reference evidence="1 2" key="1">
    <citation type="submission" date="2014-02" db="EMBL/GenBank/DDBJ databases">
        <title>Expanding our view of genomic diversity in Candidatus Accumulibacter clades.</title>
        <authorList>
            <person name="Skennerton C.T."/>
            <person name="Barr J.J."/>
            <person name="Slater F.R."/>
            <person name="Bond P.L."/>
            <person name="Tyson G.W."/>
        </authorList>
    </citation>
    <scope>NUCLEOTIDE SEQUENCE [LARGE SCALE GENOMIC DNA]</scope>
    <source>
        <strain evidence="2">BA-91</strain>
    </source>
</reference>
<sequence>MVGMFGEKVSLAQANGPDVDLIVRGTELYGTYETPEGFSVIYDEMLGLFCYARVVNGKFESTGVGVTSPAPADIERHVTESDEVRMQKIHERTLQMERHGRATPKKE</sequence>
<proteinExistence type="predicted"/>
<evidence type="ECO:0000313" key="1">
    <source>
        <dbReference type="EMBL" id="KFB73212.1"/>
    </source>
</evidence>
<accession>A0A080LWQ9</accession>
<dbReference type="AlphaFoldDB" id="A0A080LWQ9"/>
<dbReference type="EMBL" id="JDVG02000263">
    <property type="protein sequence ID" value="KFB73212.1"/>
    <property type="molecule type" value="Genomic_DNA"/>
</dbReference>
<dbReference type="Proteomes" id="UP000020077">
    <property type="component" value="Unassembled WGS sequence"/>
</dbReference>
<protein>
    <submittedName>
        <fullName evidence="1">Uncharacterized protein</fullName>
    </submittedName>
</protein>
<organism evidence="1 2">
    <name type="scientific">Candidatus Accumulibacter phosphatis</name>
    <dbReference type="NCBI Taxonomy" id="327160"/>
    <lineage>
        <taxon>Bacteria</taxon>
        <taxon>Pseudomonadati</taxon>
        <taxon>Pseudomonadota</taxon>
        <taxon>Betaproteobacteria</taxon>
        <taxon>Candidatus Accumulibacter</taxon>
    </lineage>
</organism>
<name>A0A080LWQ9_9PROT</name>
<comment type="caution">
    <text evidence="1">The sequence shown here is derived from an EMBL/GenBank/DDBJ whole genome shotgun (WGS) entry which is preliminary data.</text>
</comment>